<dbReference type="SUPFAM" id="SSF54427">
    <property type="entry name" value="NTF2-like"/>
    <property type="match status" value="1"/>
</dbReference>
<dbReference type="GO" id="GO:0005829">
    <property type="term" value="C:cytosol"/>
    <property type="evidence" value="ECO:0007669"/>
    <property type="project" value="TreeGrafter"/>
</dbReference>
<dbReference type="AlphaFoldDB" id="A0A507FKS3"/>
<dbReference type="InterPro" id="IPR039539">
    <property type="entry name" value="Ras_GTPase_bind_prot"/>
</dbReference>
<protein>
    <recommendedName>
        <fullName evidence="8">NTF2 domain-containing protein</fullName>
    </recommendedName>
</protein>
<feature type="compositionally biased region" description="Low complexity" evidence="3">
    <location>
        <begin position="534"/>
        <end position="543"/>
    </location>
</feature>
<feature type="compositionally biased region" description="Polar residues" evidence="3">
    <location>
        <begin position="907"/>
        <end position="916"/>
    </location>
</feature>
<dbReference type="GO" id="GO:0016579">
    <property type="term" value="P:protein deubiquitination"/>
    <property type="evidence" value="ECO:0007669"/>
    <property type="project" value="TreeGrafter"/>
</dbReference>
<dbReference type="Pfam" id="PF00076">
    <property type="entry name" value="RRM_1"/>
    <property type="match status" value="1"/>
</dbReference>
<feature type="compositionally biased region" description="Low complexity" evidence="3">
    <location>
        <begin position="555"/>
        <end position="571"/>
    </location>
</feature>
<feature type="compositionally biased region" description="Low complexity" evidence="3">
    <location>
        <begin position="275"/>
        <end position="285"/>
    </location>
</feature>
<proteinExistence type="predicted"/>
<accession>A0A507FKS3</accession>
<feature type="compositionally biased region" description="Low complexity" evidence="3">
    <location>
        <begin position="646"/>
        <end position="662"/>
    </location>
</feature>
<dbReference type="Pfam" id="PF22379">
    <property type="entry name" value="OB_MCM10"/>
    <property type="match status" value="1"/>
</dbReference>
<comment type="caution">
    <text evidence="6">The sequence shown here is derived from an EMBL/GenBank/DDBJ whole genome shotgun (WGS) entry which is preliminary data.</text>
</comment>
<dbReference type="InterPro" id="IPR000504">
    <property type="entry name" value="RRM_dom"/>
</dbReference>
<dbReference type="PANTHER" id="PTHR10693">
    <property type="entry name" value="RAS GTPASE-ACTIVATING PROTEIN-BINDING PROTEIN"/>
    <property type="match status" value="1"/>
</dbReference>
<feature type="domain" description="NTF2" evidence="5">
    <location>
        <begin position="44"/>
        <end position="160"/>
    </location>
</feature>
<dbReference type="GO" id="GO:0034517">
    <property type="term" value="P:ribophagy"/>
    <property type="evidence" value="ECO:0007669"/>
    <property type="project" value="TreeGrafter"/>
</dbReference>
<feature type="compositionally biased region" description="Basic and acidic residues" evidence="3">
    <location>
        <begin position="427"/>
        <end position="442"/>
    </location>
</feature>
<dbReference type="Pfam" id="PF09329">
    <property type="entry name" value="zf-primase"/>
    <property type="match status" value="1"/>
</dbReference>
<evidence type="ECO:0000256" key="3">
    <source>
        <dbReference type="SAM" id="MobiDB-lite"/>
    </source>
</evidence>
<dbReference type="GO" id="GO:0006260">
    <property type="term" value="P:DNA replication"/>
    <property type="evidence" value="ECO:0007669"/>
    <property type="project" value="InterPro"/>
</dbReference>
<dbReference type="InterPro" id="IPR035979">
    <property type="entry name" value="RBD_domain_sf"/>
</dbReference>
<dbReference type="FunFam" id="3.10.450.50:FF:000003">
    <property type="entry name" value="Nuclear transport factor 2 family protein"/>
    <property type="match status" value="1"/>
</dbReference>
<dbReference type="STRING" id="246404.A0A507FKS3"/>
<dbReference type="InterPro" id="IPR032710">
    <property type="entry name" value="NTF2-like_dom_sf"/>
</dbReference>
<feature type="compositionally biased region" description="Gly residues" evidence="3">
    <location>
        <begin position="544"/>
        <end position="554"/>
    </location>
</feature>
<reference evidence="6 7" key="1">
    <citation type="journal article" date="2019" name="Sci. Rep.">
        <title>Comparative genomics of chytrid fungi reveal insights into the obligate biotrophic and pathogenic lifestyle of Synchytrium endobioticum.</title>
        <authorList>
            <person name="van de Vossenberg B.T.L.H."/>
            <person name="Warris S."/>
            <person name="Nguyen H.D.T."/>
            <person name="van Gent-Pelzer M.P.E."/>
            <person name="Joly D.L."/>
            <person name="van de Geest H.C."/>
            <person name="Bonants P.J.M."/>
            <person name="Smith D.S."/>
            <person name="Levesque C.A."/>
            <person name="van der Lee T.A.J."/>
        </authorList>
    </citation>
    <scope>NUCLEOTIDE SEQUENCE [LARGE SCALE GENOMIC DNA]</scope>
    <source>
        <strain evidence="6 7">CBS 675.73</strain>
    </source>
</reference>
<keyword evidence="1 2" id="KW-0694">RNA-binding</keyword>
<feature type="compositionally biased region" description="Low complexity" evidence="3">
    <location>
        <begin position="209"/>
        <end position="230"/>
    </location>
</feature>
<dbReference type="CDD" id="cd00780">
    <property type="entry name" value="NTF2"/>
    <property type="match status" value="1"/>
</dbReference>
<dbReference type="InterPro" id="IPR015408">
    <property type="entry name" value="Znf_Mcm10/DnaG"/>
</dbReference>
<dbReference type="CDD" id="cd00590">
    <property type="entry name" value="RRM_SF"/>
    <property type="match status" value="1"/>
</dbReference>
<dbReference type="PANTHER" id="PTHR10693:SF20">
    <property type="entry name" value="AT27578P"/>
    <property type="match status" value="1"/>
</dbReference>
<feature type="compositionally biased region" description="Low complexity" evidence="3">
    <location>
        <begin position="336"/>
        <end position="358"/>
    </location>
</feature>
<evidence type="ECO:0000313" key="7">
    <source>
        <dbReference type="Proteomes" id="UP000320333"/>
    </source>
</evidence>
<feature type="compositionally biased region" description="Low complexity" evidence="3">
    <location>
        <begin position="238"/>
        <end position="264"/>
    </location>
</feature>
<dbReference type="Gene3D" id="3.10.450.50">
    <property type="match status" value="1"/>
</dbReference>
<evidence type="ECO:0000256" key="2">
    <source>
        <dbReference type="PROSITE-ProRule" id="PRU00176"/>
    </source>
</evidence>
<feature type="compositionally biased region" description="Polar residues" evidence="3">
    <location>
        <begin position="670"/>
        <end position="687"/>
    </location>
</feature>
<evidence type="ECO:0000256" key="1">
    <source>
        <dbReference type="ARBA" id="ARBA00022884"/>
    </source>
</evidence>
<evidence type="ECO:0000313" key="6">
    <source>
        <dbReference type="EMBL" id="TPX76235.1"/>
    </source>
</evidence>
<feature type="compositionally biased region" description="Polar residues" evidence="3">
    <location>
        <begin position="381"/>
        <end position="405"/>
    </location>
</feature>
<dbReference type="InterPro" id="IPR002075">
    <property type="entry name" value="NTF2_dom"/>
</dbReference>
<dbReference type="Gene3D" id="3.30.70.330">
    <property type="match status" value="1"/>
</dbReference>
<dbReference type="Gene3D" id="2.40.50.140">
    <property type="entry name" value="Nucleic acid-binding proteins"/>
    <property type="match status" value="1"/>
</dbReference>
<organism evidence="6 7">
    <name type="scientific">Chytriomyces confervae</name>
    <dbReference type="NCBI Taxonomy" id="246404"/>
    <lineage>
        <taxon>Eukaryota</taxon>
        <taxon>Fungi</taxon>
        <taxon>Fungi incertae sedis</taxon>
        <taxon>Chytridiomycota</taxon>
        <taxon>Chytridiomycota incertae sedis</taxon>
        <taxon>Chytridiomycetes</taxon>
        <taxon>Chytridiales</taxon>
        <taxon>Chytriomycetaceae</taxon>
        <taxon>Chytriomyces</taxon>
    </lineage>
</organism>
<dbReference type="EMBL" id="QEAP01000053">
    <property type="protein sequence ID" value="TPX76235.1"/>
    <property type="molecule type" value="Genomic_DNA"/>
</dbReference>
<dbReference type="SUPFAM" id="SSF54928">
    <property type="entry name" value="RNA-binding domain, RBD"/>
    <property type="match status" value="1"/>
</dbReference>
<dbReference type="GO" id="GO:0005634">
    <property type="term" value="C:nucleus"/>
    <property type="evidence" value="ECO:0007669"/>
    <property type="project" value="InterPro"/>
</dbReference>
<dbReference type="PROSITE" id="PS50102">
    <property type="entry name" value="RRM"/>
    <property type="match status" value="1"/>
</dbReference>
<feature type="region of interest" description="Disordered" evidence="3">
    <location>
        <begin position="209"/>
        <end position="454"/>
    </location>
</feature>
<dbReference type="InterPro" id="IPR055065">
    <property type="entry name" value="OB_MCM10"/>
</dbReference>
<dbReference type="Pfam" id="PF02136">
    <property type="entry name" value="NTF2"/>
    <property type="match status" value="1"/>
</dbReference>
<evidence type="ECO:0000259" key="5">
    <source>
        <dbReference type="PROSITE" id="PS50177"/>
    </source>
</evidence>
<name>A0A507FKS3_9FUNG</name>
<feature type="region of interest" description="Disordered" evidence="3">
    <location>
        <begin position="519"/>
        <end position="571"/>
    </location>
</feature>
<dbReference type="InterPro" id="IPR012677">
    <property type="entry name" value="Nucleotide-bd_a/b_plait_sf"/>
</dbReference>
<dbReference type="OrthoDB" id="273123at2759"/>
<dbReference type="GO" id="GO:1990904">
    <property type="term" value="C:ribonucleoprotein complex"/>
    <property type="evidence" value="ECO:0007669"/>
    <property type="project" value="TreeGrafter"/>
</dbReference>
<dbReference type="GO" id="GO:0003729">
    <property type="term" value="F:mRNA binding"/>
    <property type="evidence" value="ECO:0007669"/>
    <property type="project" value="TreeGrafter"/>
</dbReference>
<feature type="domain" description="RRM" evidence="4">
    <location>
        <begin position="459"/>
        <end position="536"/>
    </location>
</feature>
<dbReference type="InterPro" id="IPR012340">
    <property type="entry name" value="NA-bd_OB-fold"/>
</dbReference>
<dbReference type="InterPro" id="IPR018222">
    <property type="entry name" value="Nuclear_transport_factor_2_euk"/>
</dbReference>
<evidence type="ECO:0000259" key="4">
    <source>
        <dbReference type="PROSITE" id="PS50102"/>
    </source>
</evidence>
<feature type="compositionally biased region" description="Polar residues" evidence="3">
    <location>
        <begin position="628"/>
        <end position="637"/>
    </location>
</feature>
<keyword evidence="7" id="KW-1185">Reference proteome</keyword>
<dbReference type="SMART" id="SM00360">
    <property type="entry name" value="RRM"/>
    <property type="match status" value="1"/>
</dbReference>
<dbReference type="PROSITE" id="PS50177">
    <property type="entry name" value="NTF2_DOMAIN"/>
    <property type="match status" value="1"/>
</dbReference>
<feature type="region of interest" description="Disordered" evidence="3">
    <location>
        <begin position="625"/>
        <end position="702"/>
    </location>
</feature>
<gene>
    <name evidence="6" type="ORF">CcCBS67573_g02496</name>
</gene>
<evidence type="ECO:0008006" key="8">
    <source>
        <dbReference type="Google" id="ProtNLM"/>
    </source>
</evidence>
<sequence>MTQHPSTNAENHAAAIAHASAAINHEAKAPPAAPVISNASAYEVGWLFVQEYYTFLNKNPTKLHCFYNSKSSFIHGTEGDSHETQEGVKAIQARILELDFQDCKVLVSHVDSQRSFNGCIVTMVLGEMSNRGGVSHKFCQCFVLAEQPSGYFVFNDMFRFLKEDIQEEYDEPVDPMSENEYYNSLNQQQILQQQNYLGNQLESSIPAASAAATVATPPPATQRARSPSPAKKQPTPIPATSALVSAPAAQASDASARARSPSPAKTEVVKPNASTATVAKAPATPVKKDDEFVGSWAESVPTPPTTAGIIKPSEVAAAPVTSPTRNGNGKKKPAASKEASSSAVAAAPAATPAQPAKPTTWAGLAAASLPPSDKPAPLASKASSDSLKTRPVSQQGAKANGSSAATPMVIKKVPNHPQVPPANEQGDDFREVQRGRGGDKRSGASGGNKNFKEPESYSRSIFFMNPEGLDEEIIREAFSRLAGPVVEVTIPKGKPLCFVEFEDASTAQAAIGKTVQIGGLNITPEPRKPKAQTGYQGHQYQGQGQRGGYQGNRGGYSSQKGGNGGQQQQQNELLKRVKQLEAQVERKRLLQRLSELETELNEEPAEMDANAPSSDKLVYRKDPHSAIGAQSSATRESPNGLKRSHSSLQTSSLSSSANPSLDSKLELRKQSQSAQLNSNKKSSTSHRQAVVPKAKPSKPAVEVSGIIKPKTLSWEDAPAIKPEIGALSFMERFKMHQQKEDEEILRTSHFRDRAHVLTPDVTDSDINGDWVTIGVLVDRSEPRVASNKKKYIVFKLSDLNGHVVNALLFGNVFETHWKEMVGGVFAVLNPRILPVTEKSSMVGLDIDDEGKFLKLGASMDQVRCKFMSKGTDPKGCFSIIDGRKNKYCTYHIEMLFKKAKHARSEFTASTSSNRVGSPTKPKPGNPLAARHGSYLHDDGIVISTLQSKGSLFSRVDSKGRVSIPSELSEEAKRDMSRGAKYVRMARGMAKPADPNEVPNVFSQEALKRLGFDPITGKDVIIAAPTAEDDEIVLPSVLPSKINERMILECVKSGTAIPTHAIGSEEIEIDI</sequence>
<feature type="region of interest" description="Disordered" evidence="3">
    <location>
        <begin position="907"/>
        <end position="927"/>
    </location>
</feature>
<dbReference type="Proteomes" id="UP000320333">
    <property type="component" value="Unassembled WGS sequence"/>
</dbReference>
<dbReference type="GO" id="GO:1990861">
    <property type="term" value="C:Ubp3-Bre5 deubiquitination complex"/>
    <property type="evidence" value="ECO:0007669"/>
    <property type="project" value="TreeGrafter"/>
</dbReference>